<dbReference type="EMBL" id="KN881174">
    <property type="protein sequence ID" value="KIY60896.1"/>
    <property type="molecule type" value="Genomic_DNA"/>
</dbReference>
<dbReference type="InterPro" id="IPR011989">
    <property type="entry name" value="ARM-like"/>
</dbReference>
<evidence type="ECO:0000313" key="4">
    <source>
        <dbReference type="Proteomes" id="UP000054007"/>
    </source>
</evidence>
<dbReference type="Proteomes" id="UP000054007">
    <property type="component" value="Unassembled WGS sequence"/>
</dbReference>
<dbReference type="AlphaFoldDB" id="A0A0D7AUD0"/>
<dbReference type="Gene3D" id="1.25.10.10">
    <property type="entry name" value="Leucine-rich Repeat Variant"/>
    <property type="match status" value="1"/>
</dbReference>
<evidence type="ECO:0000313" key="3">
    <source>
        <dbReference type="EMBL" id="KIY60896.1"/>
    </source>
</evidence>
<dbReference type="PROSITE" id="PS50302">
    <property type="entry name" value="PUM"/>
    <property type="match status" value="1"/>
</dbReference>
<keyword evidence="1" id="KW-0677">Repeat</keyword>
<protein>
    <submittedName>
        <fullName evidence="3">Uncharacterized protein</fullName>
    </submittedName>
</protein>
<proteinExistence type="predicted"/>
<dbReference type="GO" id="GO:0003723">
    <property type="term" value="F:RNA binding"/>
    <property type="evidence" value="ECO:0007669"/>
    <property type="project" value="InterPro"/>
</dbReference>
<sequence length="119" mass="13337">MDEQRSDNLAQDLISIVKVAPHRRGCFVLQRCMDHASGHHRAQVVMEMMHHAPVQDTATVVRHVLNINAMVPALSKHVSRNTAPANCYKTFSTGRVSSNSRTTRVTITVQTALNYTDWV</sequence>
<keyword evidence="4" id="KW-1185">Reference proteome</keyword>
<evidence type="ECO:0000256" key="1">
    <source>
        <dbReference type="ARBA" id="ARBA00022737"/>
    </source>
</evidence>
<dbReference type="InterPro" id="IPR001313">
    <property type="entry name" value="Pumilio_RNA-bd_rpt"/>
</dbReference>
<name>A0A0D7AUD0_9AGAR</name>
<evidence type="ECO:0000256" key="2">
    <source>
        <dbReference type="PROSITE-ProRule" id="PRU00317"/>
    </source>
</evidence>
<accession>A0A0D7AUD0</accession>
<feature type="repeat" description="Pumilio" evidence="2">
    <location>
        <begin position="8"/>
        <end position="47"/>
    </location>
</feature>
<organism evidence="3 4">
    <name type="scientific">Cylindrobasidium torrendii FP15055 ss-10</name>
    <dbReference type="NCBI Taxonomy" id="1314674"/>
    <lineage>
        <taxon>Eukaryota</taxon>
        <taxon>Fungi</taxon>
        <taxon>Dikarya</taxon>
        <taxon>Basidiomycota</taxon>
        <taxon>Agaricomycotina</taxon>
        <taxon>Agaricomycetes</taxon>
        <taxon>Agaricomycetidae</taxon>
        <taxon>Agaricales</taxon>
        <taxon>Marasmiineae</taxon>
        <taxon>Physalacriaceae</taxon>
        <taxon>Cylindrobasidium</taxon>
    </lineage>
</organism>
<dbReference type="Pfam" id="PF00806">
    <property type="entry name" value="PUF"/>
    <property type="match status" value="1"/>
</dbReference>
<gene>
    <name evidence="3" type="ORF">CYLTODRAFT_460322</name>
</gene>
<reference evidence="3 4" key="1">
    <citation type="journal article" date="2015" name="Fungal Genet. Biol.">
        <title>Evolution of novel wood decay mechanisms in Agaricales revealed by the genome sequences of Fistulina hepatica and Cylindrobasidium torrendii.</title>
        <authorList>
            <person name="Floudas D."/>
            <person name="Held B.W."/>
            <person name="Riley R."/>
            <person name="Nagy L.G."/>
            <person name="Koehler G."/>
            <person name="Ransdell A.S."/>
            <person name="Younus H."/>
            <person name="Chow J."/>
            <person name="Chiniquy J."/>
            <person name="Lipzen A."/>
            <person name="Tritt A."/>
            <person name="Sun H."/>
            <person name="Haridas S."/>
            <person name="LaButti K."/>
            <person name="Ohm R.A."/>
            <person name="Kues U."/>
            <person name="Blanchette R.A."/>
            <person name="Grigoriev I.V."/>
            <person name="Minto R.E."/>
            <person name="Hibbett D.S."/>
        </authorList>
    </citation>
    <scope>NUCLEOTIDE SEQUENCE [LARGE SCALE GENOMIC DNA]</scope>
    <source>
        <strain evidence="3 4">FP15055 ss-10</strain>
    </source>
</reference>